<keyword evidence="2" id="KW-1185">Reference proteome</keyword>
<comment type="caution">
    <text evidence="1">The sequence shown here is derived from an EMBL/GenBank/DDBJ whole genome shotgun (WGS) entry which is preliminary data.</text>
</comment>
<organism evidence="1 2">
    <name type="scientific">Portunus trituberculatus</name>
    <name type="common">Swimming crab</name>
    <name type="synonym">Neptunus trituberculatus</name>
    <dbReference type="NCBI Taxonomy" id="210409"/>
    <lineage>
        <taxon>Eukaryota</taxon>
        <taxon>Metazoa</taxon>
        <taxon>Ecdysozoa</taxon>
        <taxon>Arthropoda</taxon>
        <taxon>Crustacea</taxon>
        <taxon>Multicrustacea</taxon>
        <taxon>Malacostraca</taxon>
        <taxon>Eumalacostraca</taxon>
        <taxon>Eucarida</taxon>
        <taxon>Decapoda</taxon>
        <taxon>Pleocyemata</taxon>
        <taxon>Brachyura</taxon>
        <taxon>Eubrachyura</taxon>
        <taxon>Portunoidea</taxon>
        <taxon>Portunidae</taxon>
        <taxon>Portuninae</taxon>
        <taxon>Portunus</taxon>
    </lineage>
</organism>
<reference evidence="1 2" key="1">
    <citation type="submission" date="2019-05" db="EMBL/GenBank/DDBJ databases">
        <title>Another draft genome of Portunus trituberculatus and its Hox gene families provides insights of decapod evolution.</title>
        <authorList>
            <person name="Jeong J.-H."/>
            <person name="Song I."/>
            <person name="Kim S."/>
            <person name="Choi T."/>
            <person name="Kim D."/>
            <person name="Ryu S."/>
            <person name="Kim W."/>
        </authorList>
    </citation>
    <scope>NUCLEOTIDE SEQUENCE [LARGE SCALE GENOMIC DNA]</scope>
    <source>
        <tissue evidence="1">Muscle</tissue>
    </source>
</reference>
<dbReference type="EMBL" id="VSRR010005543">
    <property type="protein sequence ID" value="MPC42720.1"/>
    <property type="molecule type" value="Genomic_DNA"/>
</dbReference>
<name>A0A5B7F5K0_PORTR</name>
<evidence type="ECO:0000313" key="1">
    <source>
        <dbReference type="EMBL" id="MPC42720.1"/>
    </source>
</evidence>
<dbReference type="AlphaFoldDB" id="A0A5B7F5K0"/>
<protein>
    <submittedName>
        <fullName evidence="1">Uncharacterized protein</fullName>
    </submittedName>
</protein>
<dbReference type="Proteomes" id="UP000324222">
    <property type="component" value="Unassembled WGS sequence"/>
</dbReference>
<gene>
    <name evidence="1" type="ORF">E2C01_036348</name>
</gene>
<proteinExistence type="predicted"/>
<accession>A0A5B7F5K0</accession>
<sequence>MLILFCDWFLHSLGIDIQLEILPTSNFSRKLVRVNPPLVMRGLMMRSQGRHQTAERADVCRTLRLELRDAVKEA</sequence>
<evidence type="ECO:0000313" key="2">
    <source>
        <dbReference type="Proteomes" id="UP000324222"/>
    </source>
</evidence>